<name>A0AA87YTW3_FICCA</name>
<gene>
    <name evidence="1" type="ORF">TIFTF001_045076</name>
    <name evidence="2" type="ORF">TIFTF001_045078</name>
</gene>
<protein>
    <submittedName>
        <fullName evidence="1">Uncharacterized protein</fullName>
    </submittedName>
</protein>
<keyword evidence="3" id="KW-1185">Reference proteome</keyword>
<dbReference type="AlphaFoldDB" id="A0AA87YTW3"/>
<sequence length="87" mass="10175">MKPHLLLHLKETHLHLRDSERRRLTRRRRRRIRVVVVVEGGGVGVGEMTCRLTEVVESWRWLWWVGGGGGERGGEGRWVEDGLRLKL</sequence>
<dbReference type="Proteomes" id="UP001187192">
    <property type="component" value="Unassembled WGS sequence"/>
</dbReference>
<evidence type="ECO:0000313" key="1">
    <source>
        <dbReference type="EMBL" id="GMN18829.1"/>
    </source>
</evidence>
<proteinExistence type="predicted"/>
<dbReference type="EMBL" id="BTGU01003728">
    <property type="protein sequence ID" value="GMN18836.1"/>
    <property type="molecule type" value="Genomic_DNA"/>
</dbReference>
<accession>A0AA87YTW3</accession>
<reference evidence="1" key="1">
    <citation type="submission" date="2023-07" db="EMBL/GenBank/DDBJ databases">
        <title>draft genome sequence of fig (Ficus carica).</title>
        <authorList>
            <person name="Takahashi T."/>
            <person name="Nishimura K."/>
        </authorList>
    </citation>
    <scope>NUCLEOTIDE SEQUENCE</scope>
</reference>
<organism evidence="1 3">
    <name type="scientific">Ficus carica</name>
    <name type="common">Common fig</name>
    <dbReference type="NCBI Taxonomy" id="3494"/>
    <lineage>
        <taxon>Eukaryota</taxon>
        <taxon>Viridiplantae</taxon>
        <taxon>Streptophyta</taxon>
        <taxon>Embryophyta</taxon>
        <taxon>Tracheophyta</taxon>
        <taxon>Spermatophyta</taxon>
        <taxon>Magnoliopsida</taxon>
        <taxon>eudicotyledons</taxon>
        <taxon>Gunneridae</taxon>
        <taxon>Pentapetalae</taxon>
        <taxon>rosids</taxon>
        <taxon>fabids</taxon>
        <taxon>Rosales</taxon>
        <taxon>Moraceae</taxon>
        <taxon>Ficeae</taxon>
        <taxon>Ficus</taxon>
    </lineage>
</organism>
<dbReference type="EMBL" id="BTGU01003727">
    <property type="protein sequence ID" value="GMN18829.1"/>
    <property type="molecule type" value="Genomic_DNA"/>
</dbReference>
<comment type="caution">
    <text evidence="1">The sequence shown here is derived from an EMBL/GenBank/DDBJ whole genome shotgun (WGS) entry which is preliminary data.</text>
</comment>
<evidence type="ECO:0000313" key="3">
    <source>
        <dbReference type="Proteomes" id="UP001187192"/>
    </source>
</evidence>
<evidence type="ECO:0000313" key="2">
    <source>
        <dbReference type="EMBL" id="GMN18836.1"/>
    </source>
</evidence>